<evidence type="ECO:0000313" key="2">
    <source>
        <dbReference type="Proteomes" id="UP001060215"/>
    </source>
</evidence>
<dbReference type="Proteomes" id="UP001060215">
    <property type="component" value="Chromosome 7"/>
</dbReference>
<accession>A0ACC0H370</accession>
<comment type="caution">
    <text evidence="1">The sequence shown here is derived from an EMBL/GenBank/DDBJ whole genome shotgun (WGS) entry which is preliminary data.</text>
</comment>
<evidence type="ECO:0000313" key="1">
    <source>
        <dbReference type="EMBL" id="KAI8007471.1"/>
    </source>
</evidence>
<proteinExistence type="predicted"/>
<reference evidence="1 2" key="1">
    <citation type="journal article" date="2022" name="Plant J.">
        <title>Chromosome-level genome of Camellia lanceoleosa provides a valuable resource for understanding genome evolution and self-incompatibility.</title>
        <authorList>
            <person name="Gong W."/>
            <person name="Xiao S."/>
            <person name="Wang L."/>
            <person name="Liao Z."/>
            <person name="Chang Y."/>
            <person name="Mo W."/>
            <person name="Hu G."/>
            <person name="Li W."/>
            <person name="Zhao G."/>
            <person name="Zhu H."/>
            <person name="Hu X."/>
            <person name="Ji K."/>
            <person name="Xiang X."/>
            <person name="Song Q."/>
            <person name="Yuan D."/>
            <person name="Jin S."/>
            <person name="Zhang L."/>
        </authorList>
    </citation>
    <scope>NUCLEOTIDE SEQUENCE [LARGE SCALE GENOMIC DNA]</scope>
    <source>
        <strain evidence="1">SQ_2022a</strain>
    </source>
</reference>
<dbReference type="EMBL" id="CM045764">
    <property type="protein sequence ID" value="KAI8007471.1"/>
    <property type="molecule type" value="Genomic_DNA"/>
</dbReference>
<protein>
    <submittedName>
        <fullName evidence="1">Flavanone 3-dioxygenase 3</fullName>
    </submittedName>
</protein>
<sequence length="214" mass="23551">MEYVGMLNDREKMGECAMAETKLALEIMGAITESLGIGPASLKHKMKEGMQVMVANGYPPCPQPSLSLGLPPHSDYSFITILLQSSCGFEILNIEDGEWRVVPELKGALQVHVGDHLEVLSSGMYKSVVHRATLNEKKTRFSIASLHSLGMNEKMGNAKELVNELHPIGYKESSFRDFLKFLGKNDVWEKVVPFISPDINSSRSRLVSQSGLGG</sequence>
<organism evidence="1 2">
    <name type="scientific">Camellia lanceoleosa</name>
    <dbReference type="NCBI Taxonomy" id="1840588"/>
    <lineage>
        <taxon>Eukaryota</taxon>
        <taxon>Viridiplantae</taxon>
        <taxon>Streptophyta</taxon>
        <taxon>Embryophyta</taxon>
        <taxon>Tracheophyta</taxon>
        <taxon>Spermatophyta</taxon>
        <taxon>Magnoliopsida</taxon>
        <taxon>eudicotyledons</taxon>
        <taxon>Gunneridae</taxon>
        <taxon>Pentapetalae</taxon>
        <taxon>asterids</taxon>
        <taxon>Ericales</taxon>
        <taxon>Theaceae</taxon>
        <taxon>Camellia</taxon>
    </lineage>
</organism>
<gene>
    <name evidence="1" type="ORF">LOK49_LG07G00653</name>
</gene>
<keyword evidence="2" id="KW-1185">Reference proteome</keyword>
<name>A0ACC0H370_9ERIC</name>